<evidence type="ECO:0000259" key="5">
    <source>
        <dbReference type="PROSITE" id="PS50853"/>
    </source>
</evidence>
<keyword evidence="4" id="KW-0732">Signal</keyword>
<dbReference type="EMBL" id="DPIY01000012">
    <property type="protein sequence ID" value="HCT58879.1"/>
    <property type="molecule type" value="Genomic_DNA"/>
</dbReference>
<dbReference type="OMA" id="NNDMIGN"/>
<evidence type="ECO:0000256" key="4">
    <source>
        <dbReference type="SAM" id="SignalP"/>
    </source>
</evidence>
<dbReference type="Proteomes" id="UP000264071">
    <property type="component" value="Unassembled WGS sequence"/>
</dbReference>
<dbReference type="AlphaFoldDB" id="A0A3D4VCM5"/>
<feature type="signal peptide" evidence="4">
    <location>
        <begin position="1"/>
        <end position="25"/>
    </location>
</feature>
<dbReference type="Gene3D" id="3.40.630.10">
    <property type="entry name" value="Zn peptidases"/>
    <property type="match status" value="1"/>
</dbReference>
<reference evidence="6 7" key="1">
    <citation type="journal article" date="2018" name="Nat. Biotechnol.">
        <title>A standardized bacterial taxonomy based on genome phylogeny substantially revises the tree of life.</title>
        <authorList>
            <person name="Parks D.H."/>
            <person name="Chuvochina M."/>
            <person name="Waite D.W."/>
            <person name="Rinke C."/>
            <person name="Skarshewski A."/>
            <person name="Chaumeil P.A."/>
            <person name="Hugenholtz P."/>
        </authorList>
    </citation>
    <scope>NUCLEOTIDE SEQUENCE [LARGE SCALE GENOMIC DNA]</scope>
    <source>
        <strain evidence="6">UBA8844</strain>
    </source>
</reference>
<comment type="caution">
    <text evidence="6">The sequence shown here is derived from an EMBL/GenBank/DDBJ whole genome shotgun (WGS) entry which is preliminary data.</text>
</comment>
<dbReference type="SMART" id="SM00060">
    <property type="entry name" value="FN3"/>
    <property type="match status" value="1"/>
</dbReference>
<evidence type="ECO:0000313" key="6">
    <source>
        <dbReference type="EMBL" id="HCT58879.1"/>
    </source>
</evidence>
<dbReference type="SUPFAM" id="SSF53187">
    <property type="entry name" value="Zn-dependent exopeptidases"/>
    <property type="match status" value="1"/>
</dbReference>
<name>A0A3D4VCM5_9BACT</name>
<dbReference type="InterPro" id="IPR013783">
    <property type="entry name" value="Ig-like_fold"/>
</dbReference>
<dbReference type="InterPro" id="IPR003961">
    <property type="entry name" value="FN3_dom"/>
</dbReference>
<dbReference type="Gene3D" id="2.60.40.10">
    <property type="entry name" value="Immunoglobulins"/>
    <property type="match status" value="1"/>
</dbReference>
<dbReference type="Pfam" id="PF04389">
    <property type="entry name" value="Peptidase_M28"/>
    <property type="match status" value="1"/>
</dbReference>
<evidence type="ECO:0000256" key="2">
    <source>
        <dbReference type="ARBA" id="ARBA00022525"/>
    </source>
</evidence>
<dbReference type="PANTHER" id="PTHR12147:SF26">
    <property type="entry name" value="PEPTIDASE M28 DOMAIN-CONTAINING PROTEIN"/>
    <property type="match status" value="1"/>
</dbReference>
<dbReference type="InterPro" id="IPR036116">
    <property type="entry name" value="FN3_sf"/>
</dbReference>
<feature type="chain" id="PRO_5017549172" evidence="4">
    <location>
        <begin position="26"/>
        <end position="470"/>
    </location>
</feature>
<accession>A0A3D4VCM5</accession>
<dbReference type="CDD" id="cd00063">
    <property type="entry name" value="FN3"/>
    <property type="match status" value="1"/>
</dbReference>
<dbReference type="GO" id="GO:0005576">
    <property type="term" value="C:extracellular region"/>
    <property type="evidence" value="ECO:0007669"/>
    <property type="project" value="UniProtKB-SubCell"/>
</dbReference>
<keyword evidence="2" id="KW-0964">Secreted</keyword>
<protein>
    <submittedName>
        <fullName evidence="6">Peptidase M28</fullName>
    </submittedName>
</protein>
<feature type="domain" description="Fibronectin type-III" evidence="5">
    <location>
        <begin position="384"/>
        <end position="470"/>
    </location>
</feature>
<gene>
    <name evidence="6" type="ORF">DGD08_16890</name>
</gene>
<dbReference type="PANTHER" id="PTHR12147">
    <property type="entry name" value="METALLOPEPTIDASE M28 FAMILY MEMBER"/>
    <property type="match status" value="1"/>
</dbReference>
<dbReference type="InterPro" id="IPR007484">
    <property type="entry name" value="Peptidase_M28"/>
</dbReference>
<organism evidence="6 7">
    <name type="scientific">Gemmatimonas aurantiaca</name>
    <dbReference type="NCBI Taxonomy" id="173480"/>
    <lineage>
        <taxon>Bacteria</taxon>
        <taxon>Pseudomonadati</taxon>
        <taxon>Gemmatimonadota</taxon>
        <taxon>Gemmatimonadia</taxon>
        <taxon>Gemmatimonadales</taxon>
        <taxon>Gemmatimonadaceae</taxon>
        <taxon>Gemmatimonas</taxon>
    </lineage>
</organism>
<keyword evidence="3" id="KW-0378">Hydrolase</keyword>
<sequence length="470" mass="51221">MFRSPATRSRPLRALLSAAAPFVFASSPALLTAQAATPATAPTPVPSSEDPRIHEMVSSASVARIESDIRTLVAFGTRHTLSDTMSTTRGIGAARRWIYAEFQKIAKDCNGCLEVRYVAEIWKGDPNGRIKQDVNVVNVVAILRGRTEPNRYVVHTGDIDSRVSDVMNATSESPGANDNASGIAAILEAARLLSKHRPNASVAFVALSAEEQGLFGGEIVAKVAKAEGWRIDAVINNDMVGNTRGIDGVHENTKARVFAPGLPANTPAAELRRILTNGGELDTPSRQLARYIDTVADRYFPNLDVEIIYRLDRYGRGGHHTPFFNMGAAAVRLMEAHEDYTRQHQDLRTDKGIKYGDVLEGVDFDYAAKMTALDAATLLSLAWAPAAPDSATITGAVQPSARLRWKPSPSPDVIGYRVYWRKPSEVNWTRSRFVGNVTDFTVQNVIIDNYFFGVAAVGRNGQESLVAFPR</sequence>
<proteinExistence type="predicted"/>
<dbReference type="PROSITE" id="PS50853">
    <property type="entry name" value="FN3"/>
    <property type="match status" value="1"/>
</dbReference>
<evidence type="ECO:0000256" key="3">
    <source>
        <dbReference type="ARBA" id="ARBA00023049"/>
    </source>
</evidence>
<dbReference type="GO" id="GO:0006508">
    <property type="term" value="P:proteolysis"/>
    <property type="evidence" value="ECO:0007669"/>
    <property type="project" value="InterPro"/>
</dbReference>
<dbReference type="InterPro" id="IPR045175">
    <property type="entry name" value="M28_fam"/>
</dbReference>
<dbReference type="GO" id="GO:0008235">
    <property type="term" value="F:metalloexopeptidase activity"/>
    <property type="evidence" value="ECO:0007669"/>
    <property type="project" value="InterPro"/>
</dbReference>
<evidence type="ECO:0000313" key="7">
    <source>
        <dbReference type="Proteomes" id="UP000264071"/>
    </source>
</evidence>
<comment type="subcellular location">
    <subcellularLocation>
        <location evidence="1">Secreted</location>
    </subcellularLocation>
</comment>
<keyword evidence="3" id="KW-0645">Protease</keyword>
<keyword evidence="3" id="KW-0482">Metalloprotease</keyword>
<dbReference type="SUPFAM" id="SSF49265">
    <property type="entry name" value="Fibronectin type III"/>
    <property type="match status" value="1"/>
</dbReference>
<evidence type="ECO:0000256" key="1">
    <source>
        <dbReference type="ARBA" id="ARBA00004613"/>
    </source>
</evidence>